<feature type="transmembrane region" description="Helical" evidence="1">
    <location>
        <begin position="264"/>
        <end position="286"/>
    </location>
</feature>
<feature type="transmembrane region" description="Helical" evidence="1">
    <location>
        <begin position="138"/>
        <end position="160"/>
    </location>
</feature>
<feature type="transmembrane region" description="Helical" evidence="1">
    <location>
        <begin position="60"/>
        <end position="82"/>
    </location>
</feature>
<comment type="caution">
    <text evidence="3">The sequence shown here is derived from an EMBL/GenBank/DDBJ whole genome shotgun (WGS) entry which is preliminary data.</text>
</comment>
<dbReference type="Proteomes" id="UP000253506">
    <property type="component" value="Unassembled WGS sequence"/>
</dbReference>
<dbReference type="PANTHER" id="PTHR35342">
    <property type="entry name" value="TRICARBOXYLIC TRANSPORT PROTEIN"/>
    <property type="match status" value="1"/>
</dbReference>
<feature type="transmembrane region" description="Helical" evidence="1">
    <location>
        <begin position="109"/>
        <end position="131"/>
    </location>
</feature>
<feature type="transmembrane region" description="Helical" evidence="1">
    <location>
        <begin position="31"/>
        <end position="53"/>
    </location>
</feature>
<feature type="domain" description="DUF112" evidence="2">
    <location>
        <begin position="20"/>
        <end position="346"/>
    </location>
</feature>
<dbReference type="PANTHER" id="PTHR35342:SF5">
    <property type="entry name" value="TRICARBOXYLIC TRANSPORT PROTEIN"/>
    <property type="match status" value="1"/>
</dbReference>
<feature type="transmembrane region" description="Helical" evidence="1">
    <location>
        <begin position="166"/>
        <end position="187"/>
    </location>
</feature>
<accession>A0A368ZPB8</accession>
<sequence>MDMFSAFISSFATILQPEVLAYMISGFLIGTFFGAMPGLTSVLAIALLLPITYSLDVVSALVMCSSIFMAGMYSGSITAITINIPGAPSSVMTAVEGNALMKKGYGANALGHAALGSMVGGVIGVLLLVCLAPVTAKLSLYIQTPGKFSLILFSLIVIVISHKKFIIRAAIASLMGIMIASVGIDVMQPISRFDFGTEALMEGIDMMPLIIGVFAISEIIYQTQVGKMRLDVGDAAKQIKRRDFFPKLSEIKTIGLWTYLKSSVIGYMVGVLPGAGGSVAAFISYADAKRRSKNKEEYGSGSREGIVAAESANNSMCGGAFVPMLVFGIPGDPTTAIVLGVLMILNSDNKCDTANQV</sequence>
<feature type="transmembrane region" description="Helical" evidence="1">
    <location>
        <begin position="199"/>
        <end position="221"/>
    </location>
</feature>
<reference evidence="3 4" key="1">
    <citation type="submission" date="2018-07" db="EMBL/GenBank/DDBJ databases">
        <title>Genomic Encyclopedia of Type Strains, Phase III (KMG-III): the genomes of soil and plant-associated and newly described type strains.</title>
        <authorList>
            <person name="Whitman W."/>
        </authorList>
    </citation>
    <scope>NUCLEOTIDE SEQUENCE [LARGE SCALE GENOMIC DNA]</scope>
    <source>
        <strain evidence="3 4">CECT 7731</strain>
    </source>
</reference>
<name>A0A368ZPB8_9GAMM</name>
<evidence type="ECO:0000259" key="2">
    <source>
        <dbReference type="Pfam" id="PF01970"/>
    </source>
</evidence>
<dbReference type="RefSeq" id="WP_114412971.1">
    <property type="nucleotide sequence ID" value="NZ_QPJQ01000031.1"/>
</dbReference>
<dbReference type="AlphaFoldDB" id="A0A368ZPB8"/>
<dbReference type="Pfam" id="PF01970">
    <property type="entry name" value="TctA"/>
    <property type="match status" value="1"/>
</dbReference>
<gene>
    <name evidence="3" type="ORF">DFP77_1311</name>
</gene>
<dbReference type="EMBL" id="QPJQ01000031">
    <property type="protein sequence ID" value="RCW97227.1"/>
    <property type="molecule type" value="Genomic_DNA"/>
</dbReference>
<dbReference type="InterPro" id="IPR002823">
    <property type="entry name" value="DUF112_TM"/>
</dbReference>
<organism evidence="3 4">
    <name type="scientific">Marinomonas foliarum</name>
    <dbReference type="NCBI Taxonomy" id="491950"/>
    <lineage>
        <taxon>Bacteria</taxon>
        <taxon>Pseudomonadati</taxon>
        <taxon>Pseudomonadota</taxon>
        <taxon>Gammaproteobacteria</taxon>
        <taxon>Oceanospirillales</taxon>
        <taxon>Oceanospirillaceae</taxon>
        <taxon>Marinomonas</taxon>
    </lineage>
</organism>
<evidence type="ECO:0000256" key="1">
    <source>
        <dbReference type="SAM" id="Phobius"/>
    </source>
</evidence>
<evidence type="ECO:0000313" key="3">
    <source>
        <dbReference type="EMBL" id="RCW97227.1"/>
    </source>
</evidence>
<keyword evidence="1" id="KW-1133">Transmembrane helix</keyword>
<protein>
    <submittedName>
        <fullName evidence="3">Tripartite tricarboxylate transporter TctA family protein</fullName>
    </submittedName>
</protein>
<proteinExistence type="predicted"/>
<evidence type="ECO:0000313" key="4">
    <source>
        <dbReference type="Proteomes" id="UP000253506"/>
    </source>
</evidence>
<dbReference type="OrthoDB" id="9781349at2"/>
<keyword evidence="1" id="KW-0812">Transmembrane</keyword>
<keyword evidence="1" id="KW-0472">Membrane</keyword>